<dbReference type="EMBL" id="MRCA01000025">
    <property type="protein sequence ID" value="OKH10992.1"/>
    <property type="molecule type" value="Genomic_DNA"/>
</dbReference>
<dbReference type="Proteomes" id="UP000186391">
    <property type="component" value="Unassembled WGS sequence"/>
</dbReference>
<evidence type="ECO:0000313" key="2">
    <source>
        <dbReference type="EMBL" id="OKH10992.1"/>
    </source>
</evidence>
<dbReference type="Pfam" id="PF00041">
    <property type="entry name" value="fn3"/>
    <property type="match status" value="1"/>
</dbReference>
<dbReference type="OrthoDB" id="516992at2"/>
<dbReference type="RefSeq" id="WP_073557044.1">
    <property type="nucleotide sequence ID" value="NZ_MRCA01000025.1"/>
</dbReference>
<keyword evidence="3" id="KW-1185">Reference proteome</keyword>
<dbReference type="PROSITE" id="PS50853">
    <property type="entry name" value="FN3"/>
    <property type="match status" value="1"/>
</dbReference>
<dbReference type="CDD" id="cd00063">
    <property type="entry name" value="FN3"/>
    <property type="match status" value="1"/>
</dbReference>
<name>A0A1U7GT35_9CYAN</name>
<proteinExistence type="predicted"/>
<dbReference type="Gene3D" id="2.60.40.10">
    <property type="entry name" value="Immunoglobulins"/>
    <property type="match status" value="1"/>
</dbReference>
<comment type="caution">
    <text evidence="2">The sequence shown here is derived from an EMBL/GenBank/DDBJ whole genome shotgun (WGS) entry which is preliminary data.</text>
</comment>
<evidence type="ECO:0000259" key="1">
    <source>
        <dbReference type="PROSITE" id="PS50853"/>
    </source>
</evidence>
<evidence type="ECO:0000313" key="3">
    <source>
        <dbReference type="Proteomes" id="UP000186391"/>
    </source>
</evidence>
<feature type="domain" description="Fibronectin type-III" evidence="1">
    <location>
        <begin position="44"/>
        <end position="136"/>
    </location>
</feature>
<reference evidence="2 3" key="1">
    <citation type="submission" date="2016-11" db="EMBL/GenBank/DDBJ databases">
        <title>Draft Genome Sequences of Nine Cyanobacterial Strains from Diverse Habitats.</title>
        <authorList>
            <person name="Zhu T."/>
            <person name="Hou S."/>
            <person name="Lu X."/>
            <person name="Hess W.R."/>
        </authorList>
    </citation>
    <scope>NUCLEOTIDE SEQUENCE [LARGE SCALE GENOMIC DNA]</scope>
    <source>
        <strain evidence="2 3">NIES-592</strain>
    </source>
</reference>
<dbReference type="InterPro" id="IPR013783">
    <property type="entry name" value="Ig-like_fold"/>
</dbReference>
<dbReference type="InterPro" id="IPR003961">
    <property type="entry name" value="FN3_dom"/>
</dbReference>
<dbReference type="AlphaFoldDB" id="A0A1U7GT35"/>
<protein>
    <recommendedName>
        <fullName evidence="1">Fibronectin type-III domain-containing protein</fullName>
    </recommendedName>
</protein>
<dbReference type="SUPFAM" id="SSF49265">
    <property type="entry name" value="Fibronectin type III"/>
    <property type="match status" value="1"/>
</dbReference>
<accession>A0A1U7GT35</accession>
<organism evidence="2 3">
    <name type="scientific">Fischerella major NIES-592</name>
    <dbReference type="NCBI Taxonomy" id="210994"/>
    <lineage>
        <taxon>Bacteria</taxon>
        <taxon>Bacillati</taxon>
        <taxon>Cyanobacteriota</taxon>
        <taxon>Cyanophyceae</taxon>
        <taxon>Nostocales</taxon>
        <taxon>Hapalosiphonaceae</taxon>
        <taxon>Fischerella</taxon>
    </lineage>
</organism>
<gene>
    <name evidence="2" type="ORF">NIES592_23215</name>
</gene>
<dbReference type="InterPro" id="IPR036116">
    <property type="entry name" value="FN3_sf"/>
</dbReference>
<sequence length="136" mass="14917">MSKKYLGTVLATLTTLGGLGTLTLLLTPISVVQAGFGNDNIGCAYDRPCIDNLYQDGNSLVIHWNGQENYDTYNVRWSRPGKDEVQIKRPGGGSGDFRVNNVYSGTTYTFKVQGCNTHFLGRSTCSPWEQQSITAN</sequence>